<evidence type="ECO:0000313" key="1">
    <source>
        <dbReference type="EMBL" id="WAR08287.1"/>
    </source>
</evidence>
<dbReference type="Proteomes" id="UP001164746">
    <property type="component" value="Chromosome 6"/>
</dbReference>
<gene>
    <name evidence="1" type="ORF">MAR_018245</name>
</gene>
<evidence type="ECO:0000313" key="2">
    <source>
        <dbReference type="Proteomes" id="UP001164746"/>
    </source>
</evidence>
<organism evidence="1 2">
    <name type="scientific">Mya arenaria</name>
    <name type="common">Soft-shell clam</name>
    <dbReference type="NCBI Taxonomy" id="6604"/>
    <lineage>
        <taxon>Eukaryota</taxon>
        <taxon>Metazoa</taxon>
        <taxon>Spiralia</taxon>
        <taxon>Lophotrochozoa</taxon>
        <taxon>Mollusca</taxon>
        <taxon>Bivalvia</taxon>
        <taxon>Autobranchia</taxon>
        <taxon>Heteroconchia</taxon>
        <taxon>Euheterodonta</taxon>
        <taxon>Imparidentia</taxon>
        <taxon>Neoheterodontei</taxon>
        <taxon>Myida</taxon>
        <taxon>Myoidea</taxon>
        <taxon>Myidae</taxon>
        <taxon>Mya</taxon>
    </lineage>
</organism>
<accession>A0ABY7EE36</accession>
<name>A0ABY7EE36_MYAAR</name>
<reference evidence="1" key="1">
    <citation type="submission" date="2022-11" db="EMBL/GenBank/DDBJ databases">
        <title>Centuries of genome instability and evolution in soft-shell clam transmissible cancer (bioRxiv).</title>
        <authorList>
            <person name="Hart S.F.M."/>
            <person name="Yonemitsu M.A."/>
            <person name="Giersch R.M."/>
            <person name="Beal B.F."/>
            <person name="Arriagada G."/>
            <person name="Davis B.W."/>
            <person name="Ostrander E.A."/>
            <person name="Goff S.P."/>
            <person name="Metzger M.J."/>
        </authorList>
    </citation>
    <scope>NUCLEOTIDE SEQUENCE</scope>
    <source>
        <strain evidence="1">MELC-2E11</strain>
        <tissue evidence="1">Siphon/mantle</tissue>
    </source>
</reference>
<sequence>MSNKVGQLRLVPVHVKILARVPRHAVEGSAACFPRNIYALDAVTNIPVDGHRLLHPHHCQKRQHQILFQTPQGRQKIQAMVEI</sequence>
<dbReference type="EMBL" id="CP111017">
    <property type="protein sequence ID" value="WAR08287.1"/>
    <property type="molecule type" value="Genomic_DNA"/>
</dbReference>
<proteinExistence type="predicted"/>
<protein>
    <submittedName>
        <fullName evidence="1">Uncharacterized protein</fullName>
    </submittedName>
</protein>
<keyword evidence="2" id="KW-1185">Reference proteome</keyword>